<keyword evidence="2" id="KW-1185">Reference proteome</keyword>
<proteinExistence type="predicted"/>
<accession>A0A7I7LMC8</accession>
<reference evidence="1 2" key="1">
    <citation type="journal article" date="2019" name="Emerg. Microbes Infect.">
        <title>Comprehensive subspecies identification of 175 nontuberculous mycobacteria species based on 7547 genomic profiles.</title>
        <authorList>
            <person name="Matsumoto Y."/>
            <person name="Kinjo T."/>
            <person name="Motooka D."/>
            <person name="Nabeya D."/>
            <person name="Jung N."/>
            <person name="Uechi K."/>
            <person name="Horii T."/>
            <person name="Iida T."/>
            <person name="Fujita J."/>
            <person name="Nakamura S."/>
        </authorList>
    </citation>
    <scope>NUCLEOTIDE SEQUENCE [LARGE SCALE GENOMIC DNA]</scope>
    <source>
        <strain evidence="1 2">JCM 12657</strain>
    </source>
</reference>
<organism evidence="1 2">
    <name type="scientific">Mycobacterium shottsii</name>
    <dbReference type="NCBI Taxonomy" id="133549"/>
    <lineage>
        <taxon>Bacteria</taxon>
        <taxon>Bacillati</taxon>
        <taxon>Actinomycetota</taxon>
        <taxon>Actinomycetes</taxon>
        <taxon>Mycobacteriales</taxon>
        <taxon>Mycobacteriaceae</taxon>
        <taxon>Mycobacterium</taxon>
        <taxon>Mycobacterium ulcerans group</taxon>
    </lineage>
</organism>
<dbReference type="AlphaFoldDB" id="A0A7I7LMC8"/>
<dbReference type="Proteomes" id="UP000467164">
    <property type="component" value="Chromosome"/>
</dbReference>
<protein>
    <submittedName>
        <fullName evidence="1">Uncharacterized protein</fullName>
    </submittedName>
</protein>
<gene>
    <name evidence="1" type="ORF">MSHO_60950</name>
</gene>
<dbReference type="EMBL" id="AP022572">
    <property type="protein sequence ID" value="BBX60750.1"/>
    <property type="molecule type" value="Genomic_DNA"/>
</dbReference>
<evidence type="ECO:0000313" key="2">
    <source>
        <dbReference type="Proteomes" id="UP000467164"/>
    </source>
</evidence>
<evidence type="ECO:0000313" key="1">
    <source>
        <dbReference type="EMBL" id="BBX60750.1"/>
    </source>
</evidence>
<name>A0A7I7LMC8_9MYCO</name>
<dbReference type="KEGG" id="msho:MSHO_60950"/>
<sequence>MLSAASSTCPGVKPGAGRTVLTFSRFSLSVPVLSKHTTFNRASASIEWALRISTDSPVSRRAAASWASVTTSVKPSGTAATTRVTALATASRSGVPRDMLSSPTRPPLATLNGHARRVIRLNCRCRPISRDLRGAIASARRISECEPTAVTTATAVPATIVVPA</sequence>